<comment type="subcellular location">
    <subcellularLocation>
        <location evidence="1">Membrane</location>
        <topology evidence="1">Multi-pass membrane protein</topology>
    </subcellularLocation>
</comment>
<evidence type="ECO:0000256" key="6">
    <source>
        <dbReference type="SAM" id="Phobius"/>
    </source>
</evidence>
<dbReference type="EMBL" id="JABMIG020000029">
    <property type="protein sequence ID" value="KAL3801120.1"/>
    <property type="molecule type" value="Genomic_DNA"/>
</dbReference>
<organism evidence="7 8">
    <name type="scientific">Cyclotella cryptica</name>
    <dbReference type="NCBI Taxonomy" id="29204"/>
    <lineage>
        <taxon>Eukaryota</taxon>
        <taxon>Sar</taxon>
        <taxon>Stramenopiles</taxon>
        <taxon>Ochrophyta</taxon>
        <taxon>Bacillariophyta</taxon>
        <taxon>Coscinodiscophyceae</taxon>
        <taxon>Thalassiosirophycidae</taxon>
        <taxon>Stephanodiscales</taxon>
        <taxon>Stephanodiscaceae</taxon>
        <taxon>Cyclotella</taxon>
    </lineage>
</organism>
<evidence type="ECO:0000313" key="7">
    <source>
        <dbReference type="EMBL" id="KAL3801120.1"/>
    </source>
</evidence>
<reference evidence="7 8" key="1">
    <citation type="journal article" date="2020" name="G3 (Bethesda)">
        <title>Improved Reference Genome for Cyclotella cryptica CCMP332, a Model for Cell Wall Morphogenesis, Salinity Adaptation, and Lipid Production in Diatoms (Bacillariophyta).</title>
        <authorList>
            <person name="Roberts W.R."/>
            <person name="Downey K.M."/>
            <person name="Ruck E.C."/>
            <person name="Traller J.C."/>
            <person name="Alverson A.J."/>
        </authorList>
    </citation>
    <scope>NUCLEOTIDE SEQUENCE [LARGE SCALE GENOMIC DNA]</scope>
    <source>
        <strain evidence="7 8">CCMP332</strain>
    </source>
</reference>
<feature type="transmembrane region" description="Helical" evidence="6">
    <location>
        <begin position="188"/>
        <end position="205"/>
    </location>
</feature>
<keyword evidence="3 6" id="KW-1133">Transmembrane helix</keyword>
<dbReference type="Proteomes" id="UP001516023">
    <property type="component" value="Unassembled WGS sequence"/>
</dbReference>
<evidence type="ECO:0000256" key="5">
    <source>
        <dbReference type="SAM" id="MobiDB-lite"/>
    </source>
</evidence>
<protein>
    <submittedName>
        <fullName evidence="7">Uncharacterized protein</fullName>
    </submittedName>
</protein>
<dbReference type="AlphaFoldDB" id="A0ABD3QT09"/>
<feature type="transmembrane region" description="Helical" evidence="6">
    <location>
        <begin position="217"/>
        <end position="240"/>
    </location>
</feature>
<dbReference type="PANTHER" id="PTHR23291:SF50">
    <property type="entry name" value="PROTEIN LIFEGUARD 4"/>
    <property type="match status" value="1"/>
</dbReference>
<gene>
    <name evidence="7" type="ORF">HJC23_002413</name>
</gene>
<evidence type="ECO:0000256" key="3">
    <source>
        <dbReference type="ARBA" id="ARBA00022989"/>
    </source>
</evidence>
<comment type="caution">
    <text evidence="7">The sequence shown here is derived from an EMBL/GenBank/DDBJ whole genome shotgun (WGS) entry which is preliminary data.</text>
</comment>
<keyword evidence="4 6" id="KW-0472">Membrane</keyword>
<feature type="transmembrane region" description="Helical" evidence="6">
    <location>
        <begin position="284"/>
        <end position="304"/>
    </location>
</feature>
<feature type="transmembrane region" description="Helical" evidence="6">
    <location>
        <begin position="246"/>
        <end position="263"/>
    </location>
</feature>
<dbReference type="PANTHER" id="PTHR23291">
    <property type="entry name" value="BAX INHIBITOR-RELATED"/>
    <property type="match status" value="1"/>
</dbReference>
<proteinExistence type="predicted"/>
<keyword evidence="8" id="KW-1185">Reference proteome</keyword>
<evidence type="ECO:0000256" key="1">
    <source>
        <dbReference type="ARBA" id="ARBA00004141"/>
    </source>
</evidence>
<feature type="region of interest" description="Disordered" evidence="5">
    <location>
        <begin position="102"/>
        <end position="125"/>
    </location>
</feature>
<dbReference type="GO" id="GO:0016020">
    <property type="term" value="C:membrane"/>
    <property type="evidence" value="ECO:0007669"/>
    <property type="project" value="UniProtKB-SubCell"/>
</dbReference>
<accession>A0ABD3QT09</accession>
<dbReference type="InterPro" id="IPR006214">
    <property type="entry name" value="Bax_inhibitor_1-related"/>
</dbReference>
<feature type="transmembrane region" description="Helical" evidence="6">
    <location>
        <begin position="147"/>
        <end position="168"/>
    </location>
</feature>
<keyword evidence="2 6" id="KW-0812">Transmembrane</keyword>
<feature type="transmembrane region" description="Helical" evidence="6">
    <location>
        <begin position="346"/>
        <end position="365"/>
    </location>
</feature>
<dbReference type="Pfam" id="PF01027">
    <property type="entry name" value="Bax1-I"/>
    <property type="match status" value="1"/>
</dbReference>
<evidence type="ECO:0000256" key="2">
    <source>
        <dbReference type="ARBA" id="ARBA00022692"/>
    </source>
</evidence>
<evidence type="ECO:0000313" key="8">
    <source>
        <dbReference type="Proteomes" id="UP001516023"/>
    </source>
</evidence>
<name>A0ABD3QT09_9STRA</name>
<evidence type="ECO:0000256" key="4">
    <source>
        <dbReference type="ARBA" id="ARBA00023136"/>
    </source>
</evidence>
<sequence length="375" mass="41918">MTMTVTRSRRSNRAHRTAVSKRPLRLSAALVFVATQFYYHLSAADASWHTSERFLSCHHDKSISRNVSTSIPMTLSIRGGSESASAWNAGSKYEYRTVPKSSSTTFSRGPSVGRHQSYPMTADEDTKARTKEAIATAFLNRDDRNRFIARVYALLSGQLLFTAGTIHAFHLYPSLRDWMLYTNSGRKVPMLGLIVSSIALFFAMSSETTRQSSPMRWPLFVAFTIGQSIPVGFITSLYAYGTVIKAMMTTATATIAITLYTVLQKNPKYDLSQWGRALSGMGMAFLLYGFIHVLELVGILPRGFLPYSEAMYGILGAGLFSLYLAHHTRLIVSGRSAKYQMNEKDYILGAMTLFSDVIDIFLYILRLLGDMDDRD</sequence>
<feature type="transmembrane region" description="Helical" evidence="6">
    <location>
        <begin position="310"/>
        <end position="326"/>
    </location>
</feature>